<feature type="transmembrane region" description="Helical" evidence="1">
    <location>
        <begin position="20"/>
        <end position="38"/>
    </location>
</feature>
<keyword evidence="1" id="KW-0472">Membrane</keyword>
<evidence type="ECO:0000256" key="1">
    <source>
        <dbReference type="SAM" id="Phobius"/>
    </source>
</evidence>
<name>A0A2H0UQR9_9BACT</name>
<keyword evidence="1" id="KW-1133">Transmembrane helix</keyword>
<accession>A0A2H0UQR9</accession>
<gene>
    <name evidence="2" type="ORF">COU09_00715</name>
</gene>
<keyword evidence="1" id="KW-0812">Transmembrane</keyword>
<dbReference type="AlphaFoldDB" id="A0A2H0UQR9"/>
<evidence type="ECO:0000313" key="2">
    <source>
        <dbReference type="EMBL" id="PIR88740.1"/>
    </source>
</evidence>
<evidence type="ECO:0000313" key="3">
    <source>
        <dbReference type="Proteomes" id="UP000229615"/>
    </source>
</evidence>
<proteinExistence type="predicted"/>
<organism evidence="2 3">
    <name type="scientific">Candidatus Harrisonbacteria bacterium CG10_big_fil_rev_8_21_14_0_10_44_23</name>
    <dbReference type="NCBI Taxonomy" id="1974585"/>
    <lineage>
        <taxon>Bacteria</taxon>
        <taxon>Candidatus Harrisoniibacteriota</taxon>
    </lineage>
</organism>
<dbReference type="EMBL" id="PFBB01000008">
    <property type="protein sequence ID" value="PIR88740.1"/>
    <property type="molecule type" value="Genomic_DNA"/>
</dbReference>
<reference evidence="3" key="1">
    <citation type="submission" date="2017-09" db="EMBL/GenBank/DDBJ databases">
        <title>Depth-based differentiation of microbial function through sediment-hosted aquifers and enrichment of novel symbionts in the deep terrestrial subsurface.</title>
        <authorList>
            <person name="Probst A.J."/>
            <person name="Ladd B."/>
            <person name="Jarett J.K."/>
            <person name="Geller-Mcgrath D.E."/>
            <person name="Sieber C.M.K."/>
            <person name="Emerson J.B."/>
            <person name="Anantharaman K."/>
            <person name="Thomas B.C."/>
            <person name="Malmstrom R."/>
            <person name="Stieglmeier M."/>
            <person name="Klingl A."/>
            <person name="Woyke T."/>
            <person name="Ryan C.M."/>
            <person name="Banfield J.F."/>
        </authorList>
    </citation>
    <scope>NUCLEOTIDE SEQUENCE [LARGE SCALE GENOMIC DNA]</scope>
</reference>
<sequence length="270" mass="30675">MQYESRRLKEKRVWDKVQLYAIFVAFFILLALISYIVFVSDFFKISKIEVLGLSDGAKDEFLVAMKPLVIDGWPGNVFGDDNYFSWKSGGGYKILDYDQIEVEKDFSSRTIKVSVKRKQDYLAWCENDKHPLALSGFITKCFWVNENGQAFDQAPLPEGQLVFVVHDFSSSTQVVLGEPVLGETEWGNLKSVIEALKSEKIPISLIGIHPNLEELSVKTGQGANIRFSLRFDPRRSAIKALLQMDEKLGLENLATVDLSVENRAFYTEKE</sequence>
<dbReference type="Proteomes" id="UP000229615">
    <property type="component" value="Unassembled WGS sequence"/>
</dbReference>
<evidence type="ECO:0008006" key="4">
    <source>
        <dbReference type="Google" id="ProtNLM"/>
    </source>
</evidence>
<comment type="caution">
    <text evidence="2">The sequence shown here is derived from an EMBL/GenBank/DDBJ whole genome shotgun (WGS) entry which is preliminary data.</text>
</comment>
<protein>
    <recommendedName>
        <fullName evidence="4">POTRA domain-containing protein</fullName>
    </recommendedName>
</protein>